<evidence type="ECO:0000313" key="2">
    <source>
        <dbReference type="Proteomes" id="UP000188533"/>
    </source>
</evidence>
<sequence length="301" mass="33814">MTESSNHSVQLSSRRKISLRMNEHIYQNNSLHGGCNEMWSSSSMVTSIIEGSAEGDMKTIPCSAYPDMNLESPRTQSLAVLNYARLAFKKHHEQKYRILPDSLGSHVVQSIVSFNMFKQIADVAWIPQDEQLNKLLRTAPRFSRYLRLVEPPKRMRLEVGTEGIKDSFSKLLAGEGMLASLFNLIVQLGPSASIILICITGRSPTASLSFSISHREAIIPSGFGVEVMMGVLTMGGLRFILWVQQLPASLIKGILETELEIKDRMELHISMHTQMKKLLKLMMMIFRLQNRAILPKTPSAL</sequence>
<organism evidence="1 2">
    <name type="scientific">Lentinula edodes</name>
    <name type="common">Shiitake mushroom</name>
    <name type="synonym">Lentinus edodes</name>
    <dbReference type="NCBI Taxonomy" id="5353"/>
    <lineage>
        <taxon>Eukaryota</taxon>
        <taxon>Fungi</taxon>
        <taxon>Dikarya</taxon>
        <taxon>Basidiomycota</taxon>
        <taxon>Agaricomycotina</taxon>
        <taxon>Agaricomycetes</taxon>
        <taxon>Agaricomycetidae</taxon>
        <taxon>Agaricales</taxon>
        <taxon>Marasmiineae</taxon>
        <taxon>Omphalotaceae</taxon>
        <taxon>Lentinula</taxon>
    </lineage>
</organism>
<gene>
    <name evidence="1" type="ORF">LENED_009573</name>
</gene>
<comment type="caution">
    <text evidence="1">The sequence shown here is derived from an EMBL/GenBank/DDBJ whole genome shotgun (WGS) entry which is preliminary data.</text>
</comment>
<reference evidence="1 2" key="1">
    <citation type="submission" date="2016-08" db="EMBL/GenBank/DDBJ databases">
        <authorList>
            <consortium name="Lentinula edodes genome sequencing consortium"/>
            <person name="Sakamoto Y."/>
            <person name="Nakade K."/>
            <person name="Sato S."/>
            <person name="Yoshida Y."/>
            <person name="Miyazaki K."/>
            <person name="Natsume S."/>
            <person name="Konno N."/>
        </authorList>
    </citation>
    <scope>NUCLEOTIDE SEQUENCE [LARGE SCALE GENOMIC DNA]</scope>
    <source>
        <strain evidence="1 2">NBRC 111202</strain>
    </source>
</reference>
<dbReference type="EMBL" id="BDGU01000468">
    <property type="protein sequence ID" value="GAW07570.1"/>
    <property type="molecule type" value="Genomic_DNA"/>
</dbReference>
<keyword evidence="2" id="KW-1185">Reference proteome</keyword>
<reference evidence="1 2" key="2">
    <citation type="submission" date="2017-02" db="EMBL/GenBank/DDBJ databases">
        <title>A genome survey and senescence transcriptome analysis in Lentinula edodes.</title>
        <authorList>
            <person name="Sakamoto Y."/>
            <person name="Nakade K."/>
            <person name="Sato S."/>
            <person name="Yoshida Y."/>
            <person name="Miyazaki K."/>
            <person name="Natsume S."/>
            <person name="Konno N."/>
        </authorList>
    </citation>
    <scope>NUCLEOTIDE SEQUENCE [LARGE SCALE GENOMIC DNA]</scope>
    <source>
        <strain evidence="1 2">NBRC 111202</strain>
    </source>
</reference>
<proteinExistence type="predicted"/>
<accession>A0A1Q3EK37</accession>
<evidence type="ECO:0000313" key="1">
    <source>
        <dbReference type="EMBL" id="GAW07570.1"/>
    </source>
</evidence>
<dbReference type="Proteomes" id="UP000188533">
    <property type="component" value="Unassembled WGS sequence"/>
</dbReference>
<name>A0A1Q3EK37_LENED</name>
<protein>
    <submittedName>
        <fullName evidence="1">Uncharacterized protein</fullName>
    </submittedName>
</protein>
<dbReference type="AlphaFoldDB" id="A0A1Q3EK37"/>